<evidence type="ECO:0000313" key="3">
    <source>
        <dbReference type="Proteomes" id="UP000499080"/>
    </source>
</evidence>
<dbReference type="AlphaFoldDB" id="A0A4Y2VH60"/>
<evidence type="ECO:0000313" key="2">
    <source>
        <dbReference type="EMBL" id="GBO22990.1"/>
    </source>
</evidence>
<feature type="region of interest" description="Disordered" evidence="1">
    <location>
        <begin position="1"/>
        <end position="33"/>
    </location>
</feature>
<comment type="caution">
    <text evidence="2">The sequence shown here is derived from an EMBL/GenBank/DDBJ whole genome shotgun (WGS) entry which is preliminary data.</text>
</comment>
<keyword evidence="3" id="KW-1185">Reference proteome</keyword>
<proteinExistence type="predicted"/>
<gene>
    <name evidence="2" type="ORF">AVEN_2719_1</name>
</gene>
<name>A0A4Y2VH60_ARAVE</name>
<organism evidence="2 3">
    <name type="scientific">Araneus ventricosus</name>
    <name type="common">Orbweaver spider</name>
    <name type="synonym">Epeira ventricosa</name>
    <dbReference type="NCBI Taxonomy" id="182803"/>
    <lineage>
        <taxon>Eukaryota</taxon>
        <taxon>Metazoa</taxon>
        <taxon>Ecdysozoa</taxon>
        <taxon>Arthropoda</taxon>
        <taxon>Chelicerata</taxon>
        <taxon>Arachnida</taxon>
        <taxon>Araneae</taxon>
        <taxon>Araneomorphae</taxon>
        <taxon>Entelegynae</taxon>
        <taxon>Araneoidea</taxon>
        <taxon>Araneidae</taxon>
        <taxon>Araneus</taxon>
    </lineage>
</organism>
<protein>
    <submittedName>
        <fullName evidence="2">Uncharacterized protein</fullName>
    </submittedName>
</protein>
<feature type="non-terminal residue" evidence="2">
    <location>
        <position position="1"/>
    </location>
</feature>
<sequence>LHTRNSQGTTSSRCSDGRNFEPLKRSPREQKKKLDKPLEIRKLFKVFFVPKRVLWKKEKSSSCHVLAYLRIPSEKVVQYHLMFQGLLADDSISIAPPQTIDDISGTIKMAISCPPTGLPKNDFDPSFPLLFFDLHR</sequence>
<feature type="compositionally biased region" description="Basic and acidic residues" evidence="1">
    <location>
        <begin position="15"/>
        <end position="29"/>
    </location>
</feature>
<feature type="compositionally biased region" description="Polar residues" evidence="1">
    <location>
        <begin position="1"/>
        <end position="14"/>
    </location>
</feature>
<dbReference type="Proteomes" id="UP000499080">
    <property type="component" value="Unassembled WGS sequence"/>
</dbReference>
<accession>A0A4Y2VH60</accession>
<evidence type="ECO:0000256" key="1">
    <source>
        <dbReference type="SAM" id="MobiDB-lite"/>
    </source>
</evidence>
<reference evidence="2 3" key="1">
    <citation type="journal article" date="2019" name="Sci. Rep.">
        <title>Orb-weaving spider Araneus ventricosus genome elucidates the spidroin gene catalogue.</title>
        <authorList>
            <person name="Kono N."/>
            <person name="Nakamura H."/>
            <person name="Ohtoshi R."/>
            <person name="Moran D.A.P."/>
            <person name="Shinohara A."/>
            <person name="Yoshida Y."/>
            <person name="Fujiwara M."/>
            <person name="Mori M."/>
            <person name="Tomita M."/>
            <person name="Arakawa K."/>
        </authorList>
    </citation>
    <scope>NUCLEOTIDE SEQUENCE [LARGE SCALE GENOMIC DNA]</scope>
</reference>
<dbReference type="EMBL" id="BGPR01046046">
    <property type="protein sequence ID" value="GBO22990.1"/>
    <property type="molecule type" value="Genomic_DNA"/>
</dbReference>